<comment type="caution">
    <text evidence="1">The sequence shown here is derived from an EMBL/GenBank/DDBJ whole genome shotgun (WGS) entry which is preliminary data.</text>
</comment>
<sequence>MTRAPLHLPLDAALAWQVALGSGFRGMLAGLRDSAVERVRTTLAQLLAERKMAELDATSLIGSGLRP</sequence>
<proteinExistence type="predicted"/>
<name>A0ABP4QNT4_9ACTN</name>
<accession>A0ABP4QNT4</accession>
<gene>
    <name evidence="1" type="ORF">GCM10009733_011740</name>
</gene>
<dbReference type="Proteomes" id="UP001500064">
    <property type="component" value="Unassembled WGS sequence"/>
</dbReference>
<evidence type="ECO:0000313" key="1">
    <source>
        <dbReference type="EMBL" id="GAA1617055.1"/>
    </source>
</evidence>
<protein>
    <submittedName>
        <fullName evidence="1">Uncharacterized protein</fullName>
    </submittedName>
</protein>
<evidence type="ECO:0000313" key="2">
    <source>
        <dbReference type="Proteomes" id="UP001500064"/>
    </source>
</evidence>
<reference evidence="2" key="1">
    <citation type="journal article" date="2019" name="Int. J. Syst. Evol. Microbiol.">
        <title>The Global Catalogue of Microorganisms (GCM) 10K type strain sequencing project: providing services to taxonomists for standard genome sequencing and annotation.</title>
        <authorList>
            <consortium name="The Broad Institute Genomics Platform"/>
            <consortium name="The Broad Institute Genome Sequencing Center for Infectious Disease"/>
            <person name="Wu L."/>
            <person name="Ma J."/>
        </authorList>
    </citation>
    <scope>NUCLEOTIDE SEQUENCE [LARGE SCALE GENOMIC DNA]</scope>
    <source>
        <strain evidence="2">JCM 13929</strain>
    </source>
</reference>
<keyword evidence="2" id="KW-1185">Reference proteome</keyword>
<dbReference type="RefSeq" id="WP_346101978.1">
    <property type="nucleotide sequence ID" value="NZ_BAAAMU010000005.1"/>
</dbReference>
<dbReference type="EMBL" id="BAAAMU010000005">
    <property type="protein sequence ID" value="GAA1617055.1"/>
    <property type="molecule type" value="Genomic_DNA"/>
</dbReference>
<organism evidence="1 2">
    <name type="scientific">Nonomuraea maheshkhaliensis</name>
    <dbReference type="NCBI Taxonomy" id="419590"/>
    <lineage>
        <taxon>Bacteria</taxon>
        <taxon>Bacillati</taxon>
        <taxon>Actinomycetota</taxon>
        <taxon>Actinomycetes</taxon>
        <taxon>Streptosporangiales</taxon>
        <taxon>Streptosporangiaceae</taxon>
        <taxon>Nonomuraea</taxon>
    </lineage>
</organism>